<keyword evidence="1" id="KW-1133">Transmembrane helix</keyword>
<accession>A0A1W2GZ87</accession>
<evidence type="ECO:0008006" key="4">
    <source>
        <dbReference type="Google" id="ProtNLM"/>
    </source>
</evidence>
<dbReference type="STRING" id="758820.SAMN00777080_0398"/>
<dbReference type="Proteomes" id="UP000192333">
    <property type="component" value="Chromosome I"/>
</dbReference>
<proteinExistence type="predicted"/>
<gene>
    <name evidence="2" type="ORF">SAMN00777080_0398</name>
</gene>
<reference evidence="3" key="1">
    <citation type="submission" date="2017-04" db="EMBL/GenBank/DDBJ databases">
        <authorList>
            <person name="Varghese N."/>
            <person name="Submissions S."/>
        </authorList>
    </citation>
    <scope>NUCLEOTIDE SEQUENCE [LARGE SCALE GENOMIC DNA]</scope>
    <source>
        <strain evidence="3">DSM 16537</strain>
    </source>
</reference>
<dbReference type="EMBL" id="LT838813">
    <property type="protein sequence ID" value="SMD41864.1"/>
    <property type="molecule type" value="Genomic_DNA"/>
</dbReference>
<evidence type="ECO:0000256" key="1">
    <source>
        <dbReference type="SAM" id="Phobius"/>
    </source>
</evidence>
<organism evidence="2 3">
    <name type="scientific">Aquiflexum balticum DSM 16537</name>
    <dbReference type="NCBI Taxonomy" id="758820"/>
    <lineage>
        <taxon>Bacteria</taxon>
        <taxon>Pseudomonadati</taxon>
        <taxon>Bacteroidota</taxon>
        <taxon>Cytophagia</taxon>
        <taxon>Cytophagales</taxon>
        <taxon>Cyclobacteriaceae</taxon>
        <taxon>Aquiflexum</taxon>
    </lineage>
</organism>
<dbReference type="AlphaFoldDB" id="A0A1W2GZ87"/>
<keyword evidence="1" id="KW-0812">Transmembrane</keyword>
<sequence length="102" mass="12216">MRHKTVSRLMSHILHLNMGFIFKFLLIAIAISWIFSKLLQFFLKSKLKQFVDHANNLKREDDLRRKPNDGNINVDHIPQEYQKKRSKEIKGGDYIDYEEVKE</sequence>
<evidence type="ECO:0000313" key="3">
    <source>
        <dbReference type="Proteomes" id="UP000192333"/>
    </source>
</evidence>
<keyword evidence="3" id="KW-1185">Reference proteome</keyword>
<keyword evidence="1" id="KW-0472">Membrane</keyword>
<evidence type="ECO:0000313" key="2">
    <source>
        <dbReference type="EMBL" id="SMD41864.1"/>
    </source>
</evidence>
<name>A0A1W2GZ87_9BACT</name>
<feature type="transmembrane region" description="Helical" evidence="1">
    <location>
        <begin position="20"/>
        <end position="39"/>
    </location>
</feature>
<protein>
    <recommendedName>
        <fullName evidence="4">DUF4834 domain-containing protein</fullName>
    </recommendedName>
</protein>